<evidence type="ECO:0000313" key="10">
    <source>
        <dbReference type="Proteomes" id="UP000248014"/>
    </source>
</evidence>
<accession>A0A2V3UYN4</accession>
<evidence type="ECO:0000256" key="5">
    <source>
        <dbReference type="ARBA" id="ARBA00023002"/>
    </source>
</evidence>
<comment type="similarity">
    <text evidence="1">Belongs to the GMC oxidoreductase family.</text>
</comment>
<evidence type="ECO:0000256" key="3">
    <source>
        <dbReference type="ARBA" id="ARBA00022723"/>
    </source>
</evidence>
<dbReference type="PANTHER" id="PTHR46056">
    <property type="entry name" value="LONG-CHAIN-ALCOHOL OXIDASE"/>
    <property type="match status" value="1"/>
</dbReference>
<evidence type="ECO:0000256" key="6">
    <source>
        <dbReference type="ARBA" id="ARBA00023004"/>
    </source>
</evidence>
<feature type="domain" description="4Fe-4S ferredoxin-type" evidence="8">
    <location>
        <begin position="351"/>
        <end position="380"/>
    </location>
</feature>
<evidence type="ECO:0000256" key="7">
    <source>
        <dbReference type="ARBA" id="ARBA00023014"/>
    </source>
</evidence>
<dbReference type="AlphaFoldDB" id="A0A2V3UYN4"/>
<evidence type="ECO:0000256" key="1">
    <source>
        <dbReference type="ARBA" id="ARBA00010790"/>
    </source>
</evidence>
<dbReference type="GO" id="GO:0050660">
    <property type="term" value="F:flavin adenine dinucleotide binding"/>
    <property type="evidence" value="ECO:0007669"/>
    <property type="project" value="InterPro"/>
</dbReference>
<organism evidence="9 10">
    <name type="scientific">Blastomonas natatoria</name>
    <dbReference type="NCBI Taxonomy" id="34015"/>
    <lineage>
        <taxon>Bacteria</taxon>
        <taxon>Pseudomonadati</taxon>
        <taxon>Pseudomonadota</taxon>
        <taxon>Alphaproteobacteria</taxon>
        <taxon>Sphingomonadales</taxon>
        <taxon>Sphingomonadaceae</taxon>
        <taxon>Blastomonas</taxon>
    </lineage>
</organism>
<evidence type="ECO:0000256" key="4">
    <source>
        <dbReference type="ARBA" id="ARBA00022827"/>
    </source>
</evidence>
<comment type="caution">
    <text evidence="9">The sequence shown here is derived from an EMBL/GenBank/DDBJ whole genome shotgun (WGS) entry which is preliminary data.</text>
</comment>
<evidence type="ECO:0000259" key="8">
    <source>
        <dbReference type="PROSITE" id="PS51379"/>
    </source>
</evidence>
<dbReference type="InterPro" id="IPR036188">
    <property type="entry name" value="FAD/NAD-bd_sf"/>
</dbReference>
<keyword evidence="5" id="KW-0560">Oxidoreductase</keyword>
<dbReference type="GO" id="GO:0051536">
    <property type="term" value="F:iron-sulfur cluster binding"/>
    <property type="evidence" value="ECO:0007669"/>
    <property type="project" value="UniProtKB-KW"/>
</dbReference>
<keyword evidence="4" id="KW-0274">FAD</keyword>
<protein>
    <submittedName>
        <fullName evidence="9">Choline dehydrogenase-like flavoprotein</fullName>
    </submittedName>
</protein>
<dbReference type="InterPro" id="IPR017900">
    <property type="entry name" value="4Fe4S_Fe_S_CS"/>
</dbReference>
<dbReference type="PANTHER" id="PTHR46056:SF12">
    <property type="entry name" value="LONG-CHAIN-ALCOHOL OXIDASE"/>
    <property type="match status" value="1"/>
</dbReference>
<dbReference type="RefSeq" id="WP_110299195.1">
    <property type="nucleotide sequence ID" value="NZ_QJJM01000008.1"/>
</dbReference>
<dbReference type="GO" id="GO:0046872">
    <property type="term" value="F:metal ion binding"/>
    <property type="evidence" value="ECO:0007669"/>
    <property type="project" value="UniProtKB-KW"/>
</dbReference>
<dbReference type="Pfam" id="PF00732">
    <property type="entry name" value="GMC_oxred_N"/>
    <property type="match status" value="1"/>
</dbReference>
<dbReference type="OrthoDB" id="9798604at2"/>
<dbReference type="SUPFAM" id="SSF51905">
    <property type="entry name" value="FAD/NAD(P)-binding domain"/>
    <property type="match status" value="1"/>
</dbReference>
<dbReference type="PROSITE" id="PS51379">
    <property type="entry name" value="4FE4S_FER_2"/>
    <property type="match status" value="1"/>
</dbReference>
<dbReference type="PROSITE" id="PS00198">
    <property type="entry name" value="4FE4S_FER_1"/>
    <property type="match status" value="1"/>
</dbReference>
<sequence>MMRKPFNPFESAIWKRLAETMLVEPSKMAITPAQVVENLQRVFGNMEGDKPREMALSVIGTWLVLGGPIWHFAPRSFRIWRIERRLKYSRIDIFQDMARIRGIVYAGYYGHWIDQDDANISDAAAEDANRANPVFNAIGFTLPRHRSRAGTPDDPEIAEYTGNDLPYTVFVGEDAIPDSVEVVVIGSGAGGAVAASNLADQGYEVLVVEAGPYLPSARMTPNEAHMSSTLFKDGAIQTTHNRDIIVFQGRTVGGSTVVNNGICLRLAREGETHPDAHDVLAHWRSIGAPVDEQALEAAYCRVETRLGVHEIDRRLGRNNGTRLLAGWDAYAAGSHDPLDTRAVTGWFRKNWGQKHEPNACVSCGYCNTGCPYGRKKAMPESFLRHATLHAPRKARILAHAAVSHIGWSGRDDQGRRIASSVQVVLPDGRAKTIRVTKGVVVAAGTIASSNILSASGIEGTGRDISLNIACPVPALMQGPVNAWDEDQMATFVDRADFLIESHFQPPMSMASLVPGWFDEHFRRMLNYNRLASAGVLFPADRRGTIRKGKLAFELEQSDLAVLRRALATLTKVHFRGGAEEVYPALLHGETLSRGMSDAEIDRFFEEHIEEPDDVVLSSSHPHGGNGINSDPRKGVVDLDQRVHGVTNVLVTDASVMPSCIRVNAQLTTMAMADRVTCGKRVFG</sequence>
<dbReference type="GO" id="GO:0016614">
    <property type="term" value="F:oxidoreductase activity, acting on CH-OH group of donors"/>
    <property type="evidence" value="ECO:0007669"/>
    <property type="project" value="InterPro"/>
</dbReference>
<name>A0A2V3UYN4_9SPHN</name>
<keyword evidence="6" id="KW-0408">Iron</keyword>
<reference evidence="9 10" key="1">
    <citation type="submission" date="2018-05" db="EMBL/GenBank/DDBJ databases">
        <title>Genomic Encyclopedia of Type Strains, Phase IV (KMG-IV): sequencing the most valuable type-strain genomes for metagenomic binning, comparative biology and taxonomic classification.</title>
        <authorList>
            <person name="Goeker M."/>
        </authorList>
    </citation>
    <scope>NUCLEOTIDE SEQUENCE [LARGE SCALE GENOMIC DNA]</scope>
    <source>
        <strain evidence="9 10">DSM 3183</strain>
    </source>
</reference>
<dbReference type="EMBL" id="QJJM01000008">
    <property type="protein sequence ID" value="PXW74523.1"/>
    <property type="molecule type" value="Genomic_DNA"/>
</dbReference>
<dbReference type="InterPro" id="IPR007867">
    <property type="entry name" value="GMC_OxRtase_C"/>
</dbReference>
<evidence type="ECO:0000313" key="9">
    <source>
        <dbReference type="EMBL" id="PXW74523.1"/>
    </source>
</evidence>
<dbReference type="Pfam" id="PF05199">
    <property type="entry name" value="GMC_oxred_C"/>
    <property type="match status" value="1"/>
</dbReference>
<keyword evidence="3" id="KW-0479">Metal-binding</keyword>
<evidence type="ECO:0000256" key="2">
    <source>
        <dbReference type="ARBA" id="ARBA00022630"/>
    </source>
</evidence>
<gene>
    <name evidence="9" type="ORF">C7451_108185</name>
</gene>
<dbReference type="InterPro" id="IPR017896">
    <property type="entry name" value="4Fe4S_Fe-S-bd"/>
</dbReference>
<dbReference type="Pfam" id="PF13450">
    <property type="entry name" value="NAD_binding_8"/>
    <property type="match status" value="1"/>
</dbReference>
<dbReference type="Gene3D" id="3.50.50.60">
    <property type="entry name" value="FAD/NAD(P)-binding domain"/>
    <property type="match status" value="2"/>
</dbReference>
<proteinExistence type="inferred from homology"/>
<keyword evidence="10" id="KW-1185">Reference proteome</keyword>
<keyword evidence="2" id="KW-0285">Flavoprotein</keyword>
<dbReference type="InterPro" id="IPR000172">
    <property type="entry name" value="GMC_OxRdtase_N"/>
</dbReference>
<keyword evidence="7" id="KW-0411">Iron-sulfur</keyword>
<dbReference type="Proteomes" id="UP000248014">
    <property type="component" value="Unassembled WGS sequence"/>
</dbReference>